<protein>
    <recommendedName>
        <fullName evidence="6">Peptidase M16 middle/third domain-containing protein</fullName>
    </recommendedName>
</protein>
<reference evidence="4" key="1">
    <citation type="submission" date="2019-12" db="EMBL/GenBank/DDBJ databases">
        <title>Genome sequencing and annotation of Brassica cretica.</title>
        <authorList>
            <person name="Studholme D.J."/>
            <person name="Sarris P.F."/>
        </authorList>
    </citation>
    <scope>NUCLEOTIDE SEQUENCE</scope>
    <source>
        <strain evidence="4">PFS-001/15</strain>
        <tissue evidence="4">Leaf</tissue>
    </source>
</reference>
<organism evidence="4 5">
    <name type="scientific">Brassica cretica</name>
    <name type="common">Mustard</name>
    <dbReference type="NCBI Taxonomy" id="69181"/>
    <lineage>
        <taxon>Eukaryota</taxon>
        <taxon>Viridiplantae</taxon>
        <taxon>Streptophyta</taxon>
        <taxon>Embryophyta</taxon>
        <taxon>Tracheophyta</taxon>
        <taxon>Spermatophyta</taxon>
        <taxon>Magnoliopsida</taxon>
        <taxon>eudicotyledons</taxon>
        <taxon>Gunneridae</taxon>
        <taxon>Pentapetalae</taxon>
        <taxon>rosids</taxon>
        <taxon>malvids</taxon>
        <taxon>Brassicales</taxon>
        <taxon>Brassicaceae</taxon>
        <taxon>Brassiceae</taxon>
        <taxon>Brassica</taxon>
    </lineage>
</organism>
<evidence type="ECO:0000259" key="3">
    <source>
        <dbReference type="Pfam" id="PF16187"/>
    </source>
</evidence>
<sequence length="639" mass="73544">MESEIVAIYHGYQYLQLLRDNDAPWIMEDFFLIRNFKFQCFDTYDLGFDPFAFLQQGSEVISSYVPTASPIWKVDTLFLSKSVEDIHLFDITWNIPAIYMKRPEQFLVIALTHTLYGDFKVDDDDDDESKGAYACNSGGRLFSLSLELTNLGSLKMRLDMSTKSFNEKDLTEQFFNTSYTELKFSSQFINPCYEPGSFQFPPPNPFLPTVLPLPAETDDDDDEAGTDDESDLLVDKPNVKLWHSCDESVPTFNLSVLCKIGSDLRSQALGVFYLHLLKESLAPILSQGKEANLNTSITLSDKNKVEIKTSGFKERFHLYISTIWNVFTSFSPSADSFVTDKEIFGAGLVNNISELSDHSDFLLLENVSKSCYSVDAMLRELKFIDIDEIIRFISDLRSQMFIESVFFGNILKDEAHNISKLFESYEIAPFPEDSRDDKKTDIPKGSKTTFDDFVRIKSDINSLAKVSFQIGTKRVDAQKTAVLHLFFSMIEENLIYWLRMKNKLGFEVGGELQFHYGINLFSITVVSSAHNPQYLLEQIYLYLDGLEEFLEVMEANVFGKYKKTTSDEYPDDDGENLWQQITEKRRFRFNKRVRSILKNISQKDVVNFYKRYLVKTSPQTRMLSIRIWGCNSIPCAWSI</sequence>
<evidence type="ECO:0000313" key="4">
    <source>
        <dbReference type="EMBL" id="KAF2539700.1"/>
    </source>
</evidence>
<name>A0A8S9G1H7_BRACR</name>
<dbReference type="PANTHER" id="PTHR43690">
    <property type="entry name" value="NARDILYSIN"/>
    <property type="match status" value="1"/>
</dbReference>
<dbReference type="Pfam" id="PF05193">
    <property type="entry name" value="Peptidase_M16_C"/>
    <property type="match status" value="1"/>
</dbReference>
<dbReference type="Pfam" id="PF16187">
    <property type="entry name" value="Peptidase_M16_M"/>
    <property type="match status" value="1"/>
</dbReference>
<feature type="domain" description="Peptidase M16 middle/third" evidence="3">
    <location>
        <begin position="151"/>
        <end position="378"/>
    </location>
</feature>
<dbReference type="Gene3D" id="3.30.830.10">
    <property type="entry name" value="Metalloenzyme, LuxS/M16 peptidase-like"/>
    <property type="match status" value="2"/>
</dbReference>
<proteinExistence type="predicted"/>
<evidence type="ECO:0008006" key="6">
    <source>
        <dbReference type="Google" id="ProtNLM"/>
    </source>
</evidence>
<dbReference type="GO" id="GO:0046872">
    <property type="term" value="F:metal ion binding"/>
    <property type="evidence" value="ECO:0007669"/>
    <property type="project" value="UniProtKB-KW"/>
</dbReference>
<dbReference type="InterPro" id="IPR011249">
    <property type="entry name" value="Metalloenz_LuxS/M16"/>
</dbReference>
<dbReference type="Proteomes" id="UP000712281">
    <property type="component" value="Unassembled WGS sequence"/>
</dbReference>
<comment type="caution">
    <text evidence="4">The sequence shown here is derived from an EMBL/GenBank/DDBJ whole genome shotgun (WGS) entry which is preliminary data.</text>
</comment>
<dbReference type="GO" id="GO:0005829">
    <property type="term" value="C:cytosol"/>
    <property type="evidence" value="ECO:0007669"/>
    <property type="project" value="TreeGrafter"/>
</dbReference>
<feature type="domain" description="Peptidase M16 C-terminal" evidence="2">
    <location>
        <begin position="385"/>
        <end position="546"/>
    </location>
</feature>
<dbReference type="InterPro" id="IPR032632">
    <property type="entry name" value="Peptidase_M16_M"/>
</dbReference>
<keyword evidence="1" id="KW-0479">Metal-binding</keyword>
<evidence type="ECO:0000259" key="2">
    <source>
        <dbReference type="Pfam" id="PF05193"/>
    </source>
</evidence>
<evidence type="ECO:0000256" key="1">
    <source>
        <dbReference type="ARBA" id="ARBA00022723"/>
    </source>
</evidence>
<evidence type="ECO:0000313" key="5">
    <source>
        <dbReference type="Proteomes" id="UP000712281"/>
    </source>
</evidence>
<dbReference type="SUPFAM" id="SSF63411">
    <property type="entry name" value="LuxS/MPP-like metallohydrolase"/>
    <property type="match status" value="2"/>
</dbReference>
<gene>
    <name evidence="4" type="ORF">F2Q68_00018781</name>
</gene>
<dbReference type="EMBL" id="QGKW02002228">
    <property type="protein sequence ID" value="KAF2539700.1"/>
    <property type="molecule type" value="Genomic_DNA"/>
</dbReference>
<dbReference type="InterPro" id="IPR050626">
    <property type="entry name" value="Peptidase_M16"/>
</dbReference>
<dbReference type="AlphaFoldDB" id="A0A8S9G1H7"/>
<dbReference type="InterPro" id="IPR007863">
    <property type="entry name" value="Peptidase_M16_C"/>
</dbReference>
<dbReference type="PANTHER" id="PTHR43690:SF28">
    <property type="entry name" value="PEPTIDASE M16 N-TERMINAL DOMAIN-CONTAINING PROTEIN"/>
    <property type="match status" value="1"/>
</dbReference>
<accession>A0A8S9G1H7</accession>